<accession>A0A9E7FMX6</accession>
<reference evidence="1" key="1">
    <citation type="submission" date="2022-05" db="EMBL/GenBank/DDBJ databases">
        <title>The Musa troglodytarum L. genome provides insights into the mechanism of non-climacteric behaviour and enrichment of carotenoids.</title>
        <authorList>
            <person name="Wang J."/>
        </authorList>
    </citation>
    <scope>NUCLEOTIDE SEQUENCE</scope>
    <source>
        <tissue evidence="1">Leaf</tissue>
    </source>
</reference>
<sequence>MDCHVDNALRFFCLHQVIGPANGRRPIPKRGQIKSRIATTAMNSVASALWRVIHCNRILLGNPF</sequence>
<proteinExistence type="predicted"/>
<dbReference type="AlphaFoldDB" id="A0A9E7FMX6"/>
<protein>
    <submittedName>
        <fullName evidence="1">Uncharacterized protein</fullName>
    </submittedName>
</protein>
<dbReference type="EMBL" id="CP097506">
    <property type="protein sequence ID" value="URD98780.1"/>
    <property type="molecule type" value="Genomic_DNA"/>
</dbReference>
<evidence type="ECO:0000313" key="1">
    <source>
        <dbReference type="EMBL" id="URD98780.1"/>
    </source>
</evidence>
<evidence type="ECO:0000313" key="2">
    <source>
        <dbReference type="Proteomes" id="UP001055439"/>
    </source>
</evidence>
<dbReference type="OrthoDB" id="1685917at2759"/>
<organism evidence="1 2">
    <name type="scientific">Musa troglodytarum</name>
    <name type="common">fe'i banana</name>
    <dbReference type="NCBI Taxonomy" id="320322"/>
    <lineage>
        <taxon>Eukaryota</taxon>
        <taxon>Viridiplantae</taxon>
        <taxon>Streptophyta</taxon>
        <taxon>Embryophyta</taxon>
        <taxon>Tracheophyta</taxon>
        <taxon>Spermatophyta</taxon>
        <taxon>Magnoliopsida</taxon>
        <taxon>Liliopsida</taxon>
        <taxon>Zingiberales</taxon>
        <taxon>Musaceae</taxon>
        <taxon>Musa</taxon>
    </lineage>
</organism>
<name>A0A9E7FMX6_9LILI</name>
<gene>
    <name evidence="1" type="ORF">MUK42_29797</name>
</gene>
<keyword evidence="2" id="KW-1185">Reference proteome</keyword>
<dbReference type="Proteomes" id="UP001055439">
    <property type="component" value="Chromosome 4"/>
</dbReference>